<comment type="caution">
    <text evidence="1">The sequence shown here is derived from an EMBL/GenBank/DDBJ whole genome shotgun (WGS) entry which is preliminary data.</text>
</comment>
<dbReference type="OrthoDB" id="277832at2759"/>
<keyword evidence="2" id="KW-1185">Reference proteome</keyword>
<reference evidence="1" key="1">
    <citation type="submission" date="2020-07" db="EMBL/GenBank/DDBJ databases">
        <title>Multicomponent nature underlies the extraordinary mechanical properties of spider dragline silk.</title>
        <authorList>
            <person name="Kono N."/>
            <person name="Nakamura H."/>
            <person name="Mori M."/>
            <person name="Yoshida Y."/>
            <person name="Ohtoshi R."/>
            <person name="Malay A.D."/>
            <person name="Moran D.A.P."/>
            <person name="Tomita M."/>
            <person name="Numata K."/>
            <person name="Arakawa K."/>
        </authorList>
    </citation>
    <scope>NUCLEOTIDE SEQUENCE</scope>
</reference>
<proteinExistence type="predicted"/>
<name>A0A8X6HIG4_TRICU</name>
<gene>
    <name evidence="1" type="ORF">TNCT_707611</name>
</gene>
<accession>A0A8X6HIG4</accession>
<evidence type="ECO:0000313" key="2">
    <source>
        <dbReference type="Proteomes" id="UP000887116"/>
    </source>
</evidence>
<dbReference type="Proteomes" id="UP000887116">
    <property type="component" value="Unassembled WGS sequence"/>
</dbReference>
<dbReference type="EMBL" id="BMAO01038343">
    <property type="protein sequence ID" value="GFR24209.1"/>
    <property type="molecule type" value="Genomic_DNA"/>
</dbReference>
<organism evidence="1 2">
    <name type="scientific">Trichonephila clavata</name>
    <name type="common">Joro spider</name>
    <name type="synonym">Nephila clavata</name>
    <dbReference type="NCBI Taxonomy" id="2740835"/>
    <lineage>
        <taxon>Eukaryota</taxon>
        <taxon>Metazoa</taxon>
        <taxon>Ecdysozoa</taxon>
        <taxon>Arthropoda</taxon>
        <taxon>Chelicerata</taxon>
        <taxon>Arachnida</taxon>
        <taxon>Araneae</taxon>
        <taxon>Araneomorphae</taxon>
        <taxon>Entelegynae</taxon>
        <taxon>Araneoidea</taxon>
        <taxon>Nephilidae</taxon>
        <taxon>Trichonephila</taxon>
    </lineage>
</organism>
<protein>
    <submittedName>
        <fullName evidence="1">Uncharacterized protein</fullName>
    </submittedName>
</protein>
<sequence>MFVSVRIRKHSESFNMDILNPKLVWIDGRCYRQLPVRESLNVKHEEPVQPVRPQIHVDDDYEYSSLPIKHEGDKFYKVFMFSYRINRVIRFLF</sequence>
<evidence type="ECO:0000313" key="1">
    <source>
        <dbReference type="EMBL" id="GFR24209.1"/>
    </source>
</evidence>
<dbReference type="AlphaFoldDB" id="A0A8X6HIG4"/>